<dbReference type="AlphaFoldDB" id="B9TJT5"/>
<accession>B9TJT5</accession>
<reference evidence="2" key="1">
    <citation type="journal article" date="2010" name="Nat. Biotechnol.">
        <title>Draft genome sequence of the oilseed species Ricinus communis.</title>
        <authorList>
            <person name="Chan A.P."/>
            <person name="Crabtree J."/>
            <person name="Zhao Q."/>
            <person name="Lorenzi H."/>
            <person name="Orvis J."/>
            <person name="Puiu D."/>
            <person name="Melake-Berhan A."/>
            <person name="Jones K.M."/>
            <person name="Redman J."/>
            <person name="Chen G."/>
            <person name="Cahoon E.B."/>
            <person name="Gedil M."/>
            <person name="Stanke M."/>
            <person name="Haas B.J."/>
            <person name="Wortman J.R."/>
            <person name="Fraser-Liggett C.M."/>
            <person name="Ravel J."/>
            <person name="Rabinowicz P.D."/>
        </authorList>
    </citation>
    <scope>NUCLEOTIDE SEQUENCE [LARGE SCALE GENOMIC DNA]</scope>
    <source>
        <strain evidence="2">cv. Hale</strain>
    </source>
</reference>
<dbReference type="EMBL" id="EQ984353">
    <property type="protein sequence ID" value="EEF23878.1"/>
    <property type="molecule type" value="Genomic_DNA"/>
</dbReference>
<evidence type="ECO:0000313" key="2">
    <source>
        <dbReference type="Proteomes" id="UP000008311"/>
    </source>
</evidence>
<proteinExistence type="predicted"/>
<organism evidence="1 2">
    <name type="scientific">Ricinus communis</name>
    <name type="common">Castor bean</name>
    <dbReference type="NCBI Taxonomy" id="3988"/>
    <lineage>
        <taxon>Eukaryota</taxon>
        <taxon>Viridiplantae</taxon>
        <taxon>Streptophyta</taxon>
        <taxon>Embryophyta</taxon>
        <taxon>Tracheophyta</taxon>
        <taxon>Spermatophyta</taxon>
        <taxon>Magnoliopsida</taxon>
        <taxon>eudicotyledons</taxon>
        <taxon>Gunneridae</taxon>
        <taxon>Pentapetalae</taxon>
        <taxon>rosids</taxon>
        <taxon>fabids</taxon>
        <taxon>Malpighiales</taxon>
        <taxon>Euphorbiaceae</taxon>
        <taxon>Acalyphoideae</taxon>
        <taxon>Acalypheae</taxon>
        <taxon>Ricinus</taxon>
    </lineage>
</organism>
<protein>
    <submittedName>
        <fullName evidence="1">Uncharacterized protein</fullName>
    </submittedName>
</protein>
<name>B9TJT5_RICCO</name>
<keyword evidence="2" id="KW-1185">Reference proteome</keyword>
<dbReference type="Proteomes" id="UP000008311">
    <property type="component" value="Unassembled WGS sequence"/>
</dbReference>
<sequence>MSARACAHTDTTFFRPGDNPAIVIADMQRVIGVMDDAIAYFTNPFRRATHAGYLGEGRFEIPLLVPRPGGQLRWVEGIHQVNVAFDNGLGVIPLSTSLALANVLHALVGAPDQEAARQSFDFCSCGATPII</sequence>
<gene>
    <name evidence="1" type="ORF">RCOM_2041400</name>
</gene>
<evidence type="ECO:0000313" key="1">
    <source>
        <dbReference type="EMBL" id="EEF23878.1"/>
    </source>
</evidence>
<dbReference type="InParanoid" id="B9TJT5"/>